<feature type="domain" description="M23ase beta-sheet core" evidence="5">
    <location>
        <begin position="705"/>
        <end position="814"/>
    </location>
</feature>
<dbReference type="PANTHER" id="PTHR38107:SF3">
    <property type="entry name" value="LYSOZYME RRRD-RELATED"/>
    <property type="match status" value="1"/>
</dbReference>
<proteinExistence type="inferred from homology"/>
<dbReference type="CDD" id="cd00737">
    <property type="entry name" value="lyz_endolysin_autolysin"/>
    <property type="match status" value="1"/>
</dbReference>
<evidence type="ECO:0000256" key="3">
    <source>
        <dbReference type="ARBA" id="ARBA00023200"/>
    </source>
</evidence>
<dbReference type="Proteomes" id="UP000241614">
    <property type="component" value="Unassembled WGS sequence"/>
</dbReference>
<dbReference type="GO" id="GO:0009253">
    <property type="term" value="P:peptidoglycan catabolic process"/>
    <property type="evidence" value="ECO:0007669"/>
    <property type="project" value="InterPro"/>
</dbReference>
<keyword evidence="4" id="KW-0378">Hydrolase</keyword>
<dbReference type="InterPro" id="IPR016047">
    <property type="entry name" value="M23ase_b-sheet_dom"/>
</dbReference>
<dbReference type="SUPFAM" id="SSF53955">
    <property type="entry name" value="Lysozyme-like"/>
    <property type="match status" value="1"/>
</dbReference>
<dbReference type="AlphaFoldDB" id="A0A2T4XXX2"/>
<keyword evidence="4" id="KW-0326">Glycosidase</keyword>
<dbReference type="OrthoDB" id="6444570at2"/>
<protein>
    <recommendedName>
        <fullName evidence="4">Lysozyme</fullName>
        <ecNumber evidence="4">3.2.1.17</ecNumber>
    </recommendedName>
</protein>
<dbReference type="InterPro" id="IPR033907">
    <property type="entry name" value="Endolysin_autolysin"/>
</dbReference>
<keyword evidence="2 4" id="KW-0081">Bacteriolytic enzyme</keyword>
<dbReference type="InterPro" id="IPR051018">
    <property type="entry name" value="Bacteriophage_GH24"/>
</dbReference>
<dbReference type="PANTHER" id="PTHR38107">
    <property type="match status" value="1"/>
</dbReference>
<dbReference type="InterPro" id="IPR002196">
    <property type="entry name" value="Glyco_hydro_24"/>
</dbReference>
<dbReference type="Pfam" id="PF01551">
    <property type="entry name" value="Peptidase_M23"/>
    <property type="match status" value="1"/>
</dbReference>
<dbReference type="EC" id="3.2.1.17" evidence="4"/>
<reference evidence="6 7" key="1">
    <citation type="submission" date="2018-04" db="EMBL/GenBank/DDBJ databases">
        <title>Genome sequencing reveals highly heavy metal resistance and biotechnology application of the novel Enterobacter cloacae amazonensis isolated from wastewater river in Manaus - Amazonas.</title>
        <authorList>
            <person name="Astolfi M.C.T."/>
            <person name="Carvalho E.B.D.S."/>
            <person name="Lacerda L.B."/>
            <person name="Pinto M.V."/>
            <person name="Nogueira V.B."/>
            <person name="Barros A.M."/>
            <person name="Astolfi-Filho S."/>
        </authorList>
    </citation>
    <scope>NUCLEOTIDE SEQUENCE [LARGE SCALE GENOMIC DNA]</scope>
    <source>
        <strain evidence="7">amazonensis</strain>
    </source>
</reference>
<sequence>MASIPKISFPIPSNGQGKVFGNSEELLSLLDRESTGLYLIGSQGMWHGGIHITDATAPWCALTGSNPSELGYVNQPYVGEQAVGCMADGEIVAYRVCEDYDFIAWRGDKLYFSTSFVLVRHYIQPGENTSGGLTFHTLYMNLAPVSAYGQTDANLRETAKGQSYYTSPAQVNTGTGTGSLPAGTQVKLSDKVMTSTHSGHHHRQFCEVTLVNDSGPLSAGEKVWTVSDRGWLKPLSGKATPPSWWKKCSPAYHAGTGNEQGYKTGTALKAYFSTEDVSTGTKRCKLPKDFPVMVDPGSASFTRLTDNRIFSLVILDRDNGELKKGDRVWVVSDNDNLIAEGARSQGAAKYGEVVVPETPVAISAGDSIGHLGFYELPEESGKRSRYQVHIECLSPDNNLPVFLTNPDKAGEDNPAYLSYAEGAALFMPDASGNMVSTERKSRAPGILIRSRVPGVDADGKALTDNTQAAYYQVRPEGGWMAASSVKKVAQFDLASLGFVTLDKAPESFDLIDGIHHPDNVVKGVLEQLYQAAQNETDSSRAMNQYNYSRLLKQIDTNNDGQYSEEEYLQAVHNPSYRDHLYRIIVRHPSEWYYGKDDVYWKTYLDTLTADPSMAIWKTYTESFIEKMKWMKPVSGMAGELWHMHPIAFLSAISQNKSKDIIFPLKVKPKNDIEGVWNRYYWAASLSDNNASQAIFGRNRSGGTRKHAARDLYTNPYEAVVAVCDGKVLGSGFFYDATNEVTILHETVNGRKFIVRYGELDPSSIKVSVGQNISKGDVIGNTGKLISTRTGLPTVKVDGTVVYMLHFEVYTGDVAYNIRAPLTDRSILPFLRRKDLIDPISILNEGYDNTFGEGTHQSEPSERMDISQLRTSEAGKVFIKSWEALRLSAYNDTEGNCTIGYGHLIETQRCENISLPTEFERGITASDADRYFYLDLIRFENGVKRDVGVKLFQYEFDALVSLLFNCGEFFFAANGAPNLLRLVNSEKYEEAVNEFLDITNGGDPGLAKRRVSENNMFLNGIYDSAH</sequence>
<comment type="catalytic activity">
    <reaction evidence="4">
        <text>Hydrolysis of (1-&gt;4)-beta-linkages between N-acetylmuramic acid and N-acetyl-D-glucosamine residues in a peptidoglycan and between N-acetyl-D-glucosamine residues in chitodextrins.</text>
        <dbReference type="EC" id="3.2.1.17"/>
    </reaction>
</comment>
<dbReference type="GO" id="GO:0003796">
    <property type="term" value="F:lysozyme activity"/>
    <property type="evidence" value="ECO:0007669"/>
    <property type="project" value="UniProtKB-EC"/>
</dbReference>
<dbReference type="GO" id="GO:0031640">
    <property type="term" value="P:killing of cells of another organism"/>
    <property type="evidence" value="ECO:0007669"/>
    <property type="project" value="UniProtKB-KW"/>
</dbReference>
<dbReference type="GO" id="GO:0016998">
    <property type="term" value="P:cell wall macromolecule catabolic process"/>
    <property type="evidence" value="ECO:0007669"/>
    <property type="project" value="InterPro"/>
</dbReference>
<dbReference type="InterPro" id="IPR023347">
    <property type="entry name" value="Lysozyme_dom_sf"/>
</dbReference>
<comment type="similarity">
    <text evidence="4">Belongs to the glycosyl hydrolase 24 family.</text>
</comment>
<dbReference type="CDD" id="cd12797">
    <property type="entry name" value="M23_peptidase"/>
    <property type="match status" value="1"/>
</dbReference>
<dbReference type="Gene3D" id="1.10.530.40">
    <property type="match status" value="1"/>
</dbReference>
<evidence type="ECO:0000256" key="1">
    <source>
        <dbReference type="ARBA" id="ARBA00022529"/>
    </source>
</evidence>
<accession>A0A2T4XXX2</accession>
<evidence type="ECO:0000313" key="7">
    <source>
        <dbReference type="Proteomes" id="UP000241614"/>
    </source>
</evidence>
<evidence type="ECO:0000256" key="2">
    <source>
        <dbReference type="ARBA" id="ARBA00022638"/>
    </source>
</evidence>
<evidence type="ECO:0000313" key="6">
    <source>
        <dbReference type="EMBL" id="PTM34778.1"/>
    </source>
</evidence>
<keyword evidence="3" id="KW-1035">Host cytoplasm</keyword>
<gene>
    <name evidence="6" type="ORF">DA103_13180</name>
</gene>
<name>A0A2T4XXX2_ENTCL</name>
<dbReference type="RefSeq" id="WP_108090449.1">
    <property type="nucleotide sequence ID" value="NZ_PZPP01000014.1"/>
</dbReference>
<dbReference type="Pfam" id="PF00959">
    <property type="entry name" value="Phage_lysozyme"/>
    <property type="match status" value="1"/>
</dbReference>
<dbReference type="EMBL" id="PZPP01000014">
    <property type="protein sequence ID" value="PTM34778.1"/>
    <property type="molecule type" value="Genomic_DNA"/>
</dbReference>
<keyword evidence="1 4" id="KW-0929">Antimicrobial</keyword>
<evidence type="ECO:0000259" key="5">
    <source>
        <dbReference type="Pfam" id="PF01551"/>
    </source>
</evidence>
<organism evidence="6 7">
    <name type="scientific">Enterobacter cloacae</name>
    <dbReference type="NCBI Taxonomy" id="550"/>
    <lineage>
        <taxon>Bacteria</taxon>
        <taxon>Pseudomonadati</taxon>
        <taxon>Pseudomonadota</taxon>
        <taxon>Gammaproteobacteria</taxon>
        <taxon>Enterobacterales</taxon>
        <taxon>Enterobacteriaceae</taxon>
        <taxon>Enterobacter</taxon>
        <taxon>Enterobacter cloacae complex</taxon>
    </lineage>
</organism>
<comment type="caution">
    <text evidence="6">The sequence shown here is derived from an EMBL/GenBank/DDBJ whole genome shotgun (WGS) entry which is preliminary data.</text>
</comment>
<evidence type="ECO:0000256" key="4">
    <source>
        <dbReference type="RuleBase" id="RU003788"/>
    </source>
</evidence>
<dbReference type="GO" id="GO:0042742">
    <property type="term" value="P:defense response to bacterium"/>
    <property type="evidence" value="ECO:0007669"/>
    <property type="project" value="UniProtKB-KW"/>
</dbReference>
<dbReference type="Gene3D" id="2.70.70.10">
    <property type="entry name" value="Glucose Permease (Domain IIA)"/>
    <property type="match status" value="1"/>
</dbReference>
<dbReference type="InterPro" id="IPR011055">
    <property type="entry name" value="Dup_hybrid_motif"/>
</dbReference>
<dbReference type="InterPro" id="IPR023346">
    <property type="entry name" value="Lysozyme-like_dom_sf"/>
</dbReference>
<dbReference type="SUPFAM" id="SSF51261">
    <property type="entry name" value="Duplicated hybrid motif"/>
    <property type="match status" value="1"/>
</dbReference>